<proteinExistence type="predicted"/>
<keyword evidence="2" id="KW-1185">Reference proteome</keyword>
<accession>A0ABR4RIN5</accession>
<comment type="caution">
    <text evidence="1">The sequence shown here is derived from an EMBL/GenBank/DDBJ whole genome shotgun (WGS) entry which is preliminary data.</text>
</comment>
<reference evidence="1 2" key="1">
    <citation type="submission" date="2014-03" db="EMBL/GenBank/DDBJ databases">
        <title>Genome sequence of Bordetella bronchiseptica.</title>
        <authorList>
            <person name="Harvill E."/>
            <person name="Goodfield L.L."/>
            <person name="Ivanov Y.V."/>
            <person name="Meyer J.A."/>
            <person name="Muse S.J."/>
            <person name="Jacobs N."/>
            <person name="Bendor L."/>
            <person name="Smallridge W.E."/>
            <person name="Brinkac L.M."/>
            <person name="Sanka R."/>
            <person name="Kim M."/>
            <person name="Losada L."/>
        </authorList>
    </citation>
    <scope>NUCLEOTIDE SEQUENCE [LARGE SCALE GENOMIC DNA]</scope>
    <source>
        <strain evidence="1 2">00-P-2796</strain>
    </source>
</reference>
<dbReference type="EMBL" id="JGWH01000087">
    <property type="protein sequence ID" value="KCV35139.1"/>
    <property type="molecule type" value="Genomic_DNA"/>
</dbReference>
<organism evidence="1 2">
    <name type="scientific">Bordetella bronchiseptica 00-P-2796</name>
    <dbReference type="NCBI Taxonomy" id="1331199"/>
    <lineage>
        <taxon>Bacteria</taxon>
        <taxon>Pseudomonadati</taxon>
        <taxon>Pseudomonadota</taxon>
        <taxon>Betaproteobacteria</taxon>
        <taxon>Burkholderiales</taxon>
        <taxon>Alcaligenaceae</taxon>
        <taxon>Bordetella</taxon>
    </lineage>
</organism>
<sequence>MPAFHEISPDVGMITNDHPWNTFVFAGYGTRSACNLARCPRTAQALLRISGLPMAFSSPFSNPARASPCSVARTMACCACIWP</sequence>
<dbReference type="Proteomes" id="UP000025756">
    <property type="component" value="Unassembled WGS sequence"/>
</dbReference>
<evidence type="ECO:0000313" key="2">
    <source>
        <dbReference type="Proteomes" id="UP000025756"/>
    </source>
</evidence>
<gene>
    <name evidence="1" type="ORF">L490_4893</name>
</gene>
<evidence type="ECO:0000313" key="1">
    <source>
        <dbReference type="EMBL" id="KCV35139.1"/>
    </source>
</evidence>
<name>A0ABR4RIN5_BORBO</name>
<protein>
    <submittedName>
        <fullName evidence="1">Uncharacterized protein</fullName>
    </submittedName>
</protein>